<keyword evidence="9" id="KW-1185">Reference proteome</keyword>
<dbReference type="AlphaFoldDB" id="A0A420Y620"/>
<dbReference type="InterPro" id="IPR006590">
    <property type="entry name" value="RNA_pol_Rpb4/RPC9_core"/>
</dbReference>
<name>A0A420Y620_9PEZI</name>
<sequence length="153" mass="17171">MKILESQNAVLTNYEVYQHLMDRERMLKEKRRRGPGNLATLVKEVLAYLKTPPSPLVNQEKTHQYTADVVARLMARLNEANLNQDLAKGEILMILNIRPSSIAVLSTVIEDMEERFNDDEQQAILDSILEVLGHDEPAGGEEIKGEAAENGTS</sequence>
<comment type="subcellular location">
    <subcellularLocation>
        <location evidence="1">Nucleus</location>
    </subcellularLocation>
</comment>
<keyword evidence="4" id="KW-0240">DNA-directed RNA polymerase</keyword>
<proteinExistence type="inferred from homology"/>
<protein>
    <recommendedName>
        <fullName evidence="3">DNA-directed RNA polymerase III subunit RPC9</fullName>
    </recommendedName>
</protein>
<evidence type="ECO:0000256" key="2">
    <source>
        <dbReference type="ARBA" id="ARBA00006898"/>
    </source>
</evidence>
<comment type="similarity">
    <text evidence="2">Belongs to the eukaryotic RPC9 RNA polymerase subunit family.</text>
</comment>
<evidence type="ECO:0000256" key="4">
    <source>
        <dbReference type="ARBA" id="ARBA00022478"/>
    </source>
</evidence>
<evidence type="ECO:0000256" key="1">
    <source>
        <dbReference type="ARBA" id="ARBA00004123"/>
    </source>
</evidence>
<dbReference type="GO" id="GO:0006384">
    <property type="term" value="P:transcription initiation at RNA polymerase III promoter"/>
    <property type="evidence" value="ECO:0007669"/>
    <property type="project" value="InterPro"/>
</dbReference>
<evidence type="ECO:0000256" key="6">
    <source>
        <dbReference type="ARBA" id="ARBA00023242"/>
    </source>
</evidence>
<evidence type="ECO:0000256" key="5">
    <source>
        <dbReference type="ARBA" id="ARBA00023163"/>
    </source>
</evidence>
<evidence type="ECO:0000313" key="8">
    <source>
        <dbReference type="EMBL" id="RKU43325.1"/>
    </source>
</evidence>
<dbReference type="PANTHER" id="PTHR15561">
    <property type="entry name" value="CALCITONIN GENE-RELATED PEPTIDE-RECEPTOR COMPONENT PROTEIN"/>
    <property type="match status" value="1"/>
</dbReference>
<dbReference type="STRING" id="177199.A0A420Y620"/>
<gene>
    <name evidence="8" type="ORF">DL546_003698</name>
</gene>
<dbReference type="Pfam" id="PF03874">
    <property type="entry name" value="RNA_pol_Rpb4"/>
    <property type="match status" value="1"/>
</dbReference>
<evidence type="ECO:0000256" key="3">
    <source>
        <dbReference type="ARBA" id="ARBA00016672"/>
    </source>
</evidence>
<dbReference type="OrthoDB" id="1746530at2759"/>
<keyword evidence="6" id="KW-0539">Nucleus</keyword>
<reference evidence="8 9" key="1">
    <citation type="submission" date="2018-08" db="EMBL/GenBank/DDBJ databases">
        <title>Draft genome of the lignicolous fungus Coniochaeta pulveracea.</title>
        <authorList>
            <person name="Borstlap C.J."/>
            <person name="De Witt R.N."/>
            <person name="Botha A."/>
            <person name="Volschenk H."/>
        </authorList>
    </citation>
    <scope>NUCLEOTIDE SEQUENCE [LARGE SCALE GENOMIC DNA]</scope>
    <source>
        <strain evidence="8 9">CAB683</strain>
    </source>
</reference>
<dbReference type="InterPro" id="IPR005574">
    <property type="entry name" value="Rpb4/RPC9"/>
</dbReference>
<evidence type="ECO:0000313" key="9">
    <source>
        <dbReference type="Proteomes" id="UP000275385"/>
    </source>
</evidence>
<organism evidence="8 9">
    <name type="scientific">Coniochaeta pulveracea</name>
    <dbReference type="NCBI Taxonomy" id="177199"/>
    <lineage>
        <taxon>Eukaryota</taxon>
        <taxon>Fungi</taxon>
        <taxon>Dikarya</taxon>
        <taxon>Ascomycota</taxon>
        <taxon>Pezizomycotina</taxon>
        <taxon>Sordariomycetes</taxon>
        <taxon>Sordariomycetidae</taxon>
        <taxon>Coniochaetales</taxon>
        <taxon>Coniochaetaceae</taxon>
        <taxon>Coniochaeta</taxon>
    </lineage>
</organism>
<dbReference type="GO" id="GO:0000166">
    <property type="term" value="F:nucleotide binding"/>
    <property type="evidence" value="ECO:0007669"/>
    <property type="project" value="InterPro"/>
</dbReference>
<dbReference type="InterPro" id="IPR038324">
    <property type="entry name" value="Rpb4/RPC9_sf"/>
</dbReference>
<dbReference type="Gene3D" id="1.20.1250.40">
    <property type="match status" value="1"/>
</dbReference>
<accession>A0A420Y620</accession>
<dbReference type="SUPFAM" id="SSF47819">
    <property type="entry name" value="HRDC-like"/>
    <property type="match status" value="1"/>
</dbReference>
<dbReference type="GO" id="GO:0005666">
    <property type="term" value="C:RNA polymerase III complex"/>
    <property type="evidence" value="ECO:0007669"/>
    <property type="project" value="InterPro"/>
</dbReference>
<dbReference type="EMBL" id="QVQW01000044">
    <property type="protein sequence ID" value="RKU43325.1"/>
    <property type="molecule type" value="Genomic_DNA"/>
</dbReference>
<evidence type="ECO:0000259" key="7">
    <source>
        <dbReference type="SMART" id="SM00657"/>
    </source>
</evidence>
<comment type="caution">
    <text evidence="8">The sequence shown here is derived from an EMBL/GenBank/DDBJ whole genome shotgun (WGS) entry which is preliminary data.</text>
</comment>
<dbReference type="PANTHER" id="PTHR15561:SF0">
    <property type="entry name" value="DNA-DIRECTED RNA POLYMERASE III SUBUNIT RPC9"/>
    <property type="match status" value="1"/>
</dbReference>
<keyword evidence="5" id="KW-0804">Transcription</keyword>
<dbReference type="Proteomes" id="UP000275385">
    <property type="component" value="Unassembled WGS sequence"/>
</dbReference>
<feature type="domain" description="RNA polymerase Rpb4/RPC9 core" evidence="7">
    <location>
        <begin position="4"/>
        <end position="135"/>
    </location>
</feature>
<dbReference type="InterPro" id="IPR038846">
    <property type="entry name" value="RPC9"/>
</dbReference>
<dbReference type="SMART" id="SM00657">
    <property type="entry name" value="RPOL4c"/>
    <property type="match status" value="1"/>
</dbReference>
<dbReference type="InterPro" id="IPR010997">
    <property type="entry name" value="HRDC-like_sf"/>
</dbReference>